<dbReference type="InterPro" id="IPR021858">
    <property type="entry name" value="Fun_TF"/>
</dbReference>
<reference evidence="7" key="1">
    <citation type="submission" date="2021-07" db="EMBL/GenBank/DDBJ databases">
        <authorList>
            <person name="Branca A.L. A."/>
        </authorList>
    </citation>
    <scope>NUCLEOTIDE SEQUENCE</scope>
</reference>
<dbReference type="Pfam" id="PF00172">
    <property type="entry name" value="Zn_clus"/>
    <property type="match status" value="1"/>
</dbReference>
<evidence type="ECO:0000256" key="5">
    <source>
        <dbReference type="ARBA" id="ARBA00023242"/>
    </source>
</evidence>
<dbReference type="SUPFAM" id="SSF57701">
    <property type="entry name" value="Zn2/Cys6 DNA-binding domain"/>
    <property type="match status" value="1"/>
</dbReference>
<name>A0A9W4NSH5_9EURO</name>
<gene>
    <name evidence="7" type="ORF">PSALAMII_LOCUS9136</name>
</gene>
<dbReference type="PROSITE" id="PS00463">
    <property type="entry name" value="ZN2_CY6_FUNGAL_1"/>
    <property type="match status" value="1"/>
</dbReference>
<sequence length="462" mass="51302">MGARSRQGCLPCRRRKKKCDEIQPVCTACQRNCLGCDWPAPSFQQAQTQSRSSFDHPKLGAQSFWAKQPNGLAHVPLSLPSLFICRPNSFGPHTQSLIYHYVNDTANKIVCLQDNDNPFLHTIFPAAFGDDLLMHAILALSGAHLMQRLPLASREIQRSTWFNYVRALKALRVGLSDGFKSISGVAPALHALLVVLIFYITEACTDIEAMGSHLRGANYLMDYILRTNPASIQSSLGSYIVEVYVYHASLASFTVGGSDLAILQSNLKAETLTPQHGKVGMLSGCAQDLFGLMPKVSVLLQTITEAGGRLDTQRRQLTQDYRDLRSSIADWEPVCTELGAVHCASLYKLSISLLLDVQFQPETREEKAQYAFDDLKLLLSHLPPGTPYATTVTWPLFIFGMIAREEKEVDMIRAYLHSLTSIFGIGLMGTTLAYLERVWKSGNHLDGLHRLVSNQNNMLLIC</sequence>
<feature type="domain" description="Zn(2)-C6 fungal-type" evidence="6">
    <location>
        <begin position="8"/>
        <end position="38"/>
    </location>
</feature>
<dbReference type="GO" id="GO:0003677">
    <property type="term" value="F:DNA binding"/>
    <property type="evidence" value="ECO:0007669"/>
    <property type="project" value="UniProtKB-KW"/>
</dbReference>
<dbReference type="SMART" id="SM00066">
    <property type="entry name" value="GAL4"/>
    <property type="match status" value="1"/>
</dbReference>
<accession>A0A9W4NSH5</accession>
<dbReference type="EMBL" id="CAJVPD010000271">
    <property type="protein sequence ID" value="CAG8415248.1"/>
    <property type="molecule type" value="Genomic_DNA"/>
</dbReference>
<dbReference type="Pfam" id="PF11951">
    <property type="entry name" value="Fungal_trans_2"/>
    <property type="match status" value="1"/>
</dbReference>
<dbReference type="GO" id="GO:0000981">
    <property type="term" value="F:DNA-binding transcription factor activity, RNA polymerase II-specific"/>
    <property type="evidence" value="ECO:0007669"/>
    <property type="project" value="InterPro"/>
</dbReference>
<dbReference type="AlphaFoldDB" id="A0A9W4NSH5"/>
<proteinExistence type="predicted"/>
<dbReference type="PANTHER" id="PTHR37534:SF46">
    <property type="entry name" value="ZN(II)2CYS6 TRANSCRIPTION FACTOR (EUROFUNG)"/>
    <property type="match status" value="1"/>
</dbReference>
<keyword evidence="3" id="KW-0238">DNA-binding</keyword>
<dbReference type="OrthoDB" id="5422068at2759"/>
<evidence type="ECO:0000256" key="4">
    <source>
        <dbReference type="ARBA" id="ARBA00023163"/>
    </source>
</evidence>
<dbReference type="GO" id="GO:0008270">
    <property type="term" value="F:zinc ion binding"/>
    <property type="evidence" value="ECO:0007669"/>
    <property type="project" value="InterPro"/>
</dbReference>
<keyword evidence="4" id="KW-0804">Transcription</keyword>
<keyword evidence="5" id="KW-0539">Nucleus</keyword>
<dbReference type="Proteomes" id="UP001152592">
    <property type="component" value="Unassembled WGS sequence"/>
</dbReference>
<evidence type="ECO:0000256" key="1">
    <source>
        <dbReference type="ARBA" id="ARBA00004123"/>
    </source>
</evidence>
<dbReference type="CDD" id="cd00067">
    <property type="entry name" value="GAL4"/>
    <property type="match status" value="1"/>
</dbReference>
<evidence type="ECO:0000313" key="8">
    <source>
        <dbReference type="Proteomes" id="UP001152592"/>
    </source>
</evidence>
<dbReference type="Gene3D" id="4.10.240.10">
    <property type="entry name" value="Zn(2)-C6 fungal-type DNA-binding domain"/>
    <property type="match status" value="1"/>
</dbReference>
<comment type="caution">
    <text evidence="7">The sequence shown here is derived from an EMBL/GenBank/DDBJ whole genome shotgun (WGS) entry which is preliminary data.</text>
</comment>
<evidence type="ECO:0000256" key="2">
    <source>
        <dbReference type="ARBA" id="ARBA00023015"/>
    </source>
</evidence>
<dbReference type="InterPro" id="IPR001138">
    <property type="entry name" value="Zn2Cys6_DnaBD"/>
</dbReference>
<dbReference type="PANTHER" id="PTHR37534">
    <property type="entry name" value="TRANSCRIPTIONAL ACTIVATOR PROTEIN UGA3"/>
    <property type="match status" value="1"/>
</dbReference>
<protein>
    <recommendedName>
        <fullName evidence="6">Zn(2)-C6 fungal-type domain-containing protein</fullName>
    </recommendedName>
</protein>
<dbReference type="PROSITE" id="PS50048">
    <property type="entry name" value="ZN2_CY6_FUNGAL_2"/>
    <property type="match status" value="1"/>
</dbReference>
<dbReference type="InterPro" id="IPR036864">
    <property type="entry name" value="Zn2-C6_fun-type_DNA-bd_sf"/>
</dbReference>
<keyword evidence="2" id="KW-0805">Transcription regulation</keyword>
<evidence type="ECO:0000259" key="6">
    <source>
        <dbReference type="PROSITE" id="PS50048"/>
    </source>
</evidence>
<comment type="subcellular location">
    <subcellularLocation>
        <location evidence="1">Nucleus</location>
    </subcellularLocation>
</comment>
<dbReference type="GO" id="GO:0005634">
    <property type="term" value="C:nucleus"/>
    <property type="evidence" value="ECO:0007669"/>
    <property type="project" value="UniProtKB-SubCell"/>
</dbReference>
<evidence type="ECO:0000256" key="3">
    <source>
        <dbReference type="ARBA" id="ARBA00023125"/>
    </source>
</evidence>
<organism evidence="7 8">
    <name type="scientific">Penicillium salamii</name>
    <dbReference type="NCBI Taxonomy" id="1612424"/>
    <lineage>
        <taxon>Eukaryota</taxon>
        <taxon>Fungi</taxon>
        <taxon>Dikarya</taxon>
        <taxon>Ascomycota</taxon>
        <taxon>Pezizomycotina</taxon>
        <taxon>Eurotiomycetes</taxon>
        <taxon>Eurotiomycetidae</taxon>
        <taxon>Eurotiales</taxon>
        <taxon>Aspergillaceae</taxon>
        <taxon>Penicillium</taxon>
    </lineage>
</organism>
<evidence type="ECO:0000313" key="7">
    <source>
        <dbReference type="EMBL" id="CAG8415248.1"/>
    </source>
</evidence>